<dbReference type="InterPro" id="IPR019385">
    <property type="entry name" value="PHAX_RNA-binding_domain"/>
</dbReference>
<dbReference type="GO" id="GO:0005737">
    <property type="term" value="C:cytoplasm"/>
    <property type="evidence" value="ECO:0007669"/>
    <property type="project" value="UniProtKB-SubCell"/>
</dbReference>
<evidence type="ECO:0000256" key="4">
    <source>
        <dbReference type="ARBA" id="ARBA00016856"/>
    </source>
</evidence>
<dbReference type="InterPro" id="IPR038092">
    <property type="entry name" value="PHAX_RNA-binding_sf"/>
</dbReference>
<reference evidence="13 14" key="1">
    <citation type="submission" date="2019-01" db="EMBL/GenBank/DDBJ databases">
        <title>Sequencing of cultivated peanut Arachis hypogaea provides insights into genome evolution and oil improvement.</title>
        <authorList>
            <person name="Chen X."/>
        </authorList>
    </citation>
    <scope>NUCLEOTIDE SEQUENCE [LARGE SCALE GENOMIC DNA]</scope>
    <source>
        <strain evidence="14">cv. Fuhuasheng</strain>
        <tissue evidence="13">Leaves</tissue>
    </source>
</reference>
<evidence type="ECO:0000256" key="1">
    <source>
        <dbReference type="ARBA" id="ARBA00004123"/>
    </source>
</evidence>
<dbReference type="Proteomes" id="UP000289738">
    <property type="component" value="Chromosome A08"/>
</dbReference>
<evidence type="ECO:0000256" key="3">
    <source>
        <dbReference type="ARBA" id="ARBA00006094"/>
    </source>
</evidence>
<accession>A0A445BUM5</accession>
<evidence type="ECO:0000256" key="9">
    <source>
        <dbReference type="ARBA" id="ARBA00023242"/>
    </source>
</evidence>
<dbReference type="EMBL" id="SDMP01000008">
    <property type="protein sequence ID" value="RYR42296.1"/>
    <property type="molecule type" value="Genomic_DNA"/>
</dbReference>
<dbReference type="GO" id="GO:0005634">
    <property type="term" value="C:nucleus"/>
    <property type="evidence" value="ECO:0007669"/>
    <property type="project" value="UniProtKB-SubCell"/>
</dbReference>
<evidence type="ECO:0000313" key="14">
    <source>
        <dbReference type="Proteomes" id="UP000289738"/>
    </source>
</evidence>
<protein>
    <recommendedName>
        <fullName evidence="4">Phosphorylated adapter RNA export protein</fullName>
    </recommendedName>
    <alternativeName>
        <fullName evidence="10">RNA U small nuclear RNA export adapter protein</fullName>
    </alternativeName>
</protein>
<feature type="region of interest" description="Disordered" evidence="11">
    <location>
        <begin position="72"/>
        <end position="116"/>
    </location>
</feature>
<dbReference type="STRING" id="3818.A0A445BUM5"/>
<keyword evidence="6" id="KW-0963">Cytoplasm</keyword>
<feature type="domain" description="Phosphorylated adapter RNA export protein RNA-binding" evidence="12">
    <location>
        <begin position="126"/>
        <end position="204"/>
    </location>
</feature>
<evidence type="ECO:0000313" key="13">
    <source>
        <dbReference type="EMBL" id="RYR42296.1"/>
    </source>
</evidence>
<dbReference type="AlphaFoldDB" id="A0A445BUM5"/>
<dbReference type="GO" id="GO:0015031">
    <property type="term" value="P:protein transport"/>
    <property type="evidence" value="ECO:0007669"/>
    <property type="project" value="UniProtKB-KW"/>
</dbReference>
<feature type="compositionally biased region" description="Polar residues" evidence="11">
    <location>
        <begin position="75"/>
        <end position="88"/>
    </location>
</feature>
<comment type="caution">
    <text evidence="13">The sequence shown here is derived from an EMBL/GenBank/DDBJ whole genome shotgun (WGS) entry which is preliminary data.</text>
</comment>
<evidence type="ECO:0000259" key="12">
    <source>
        <dbReference type="Pfam" id="PF10258"/>
    </source>
</evidence>
<name>A0A445BUM5_ARAHY</name>
<evidence type="ECO:0000256" key="8">
    <source>
        <dbReference type="ARBA" id="ARBA00022927"/>
    </source>
</evidence>
<feature type="region of interest" description="Disordered" evidence="11">
    <location>
        <begin position="273"/>
        <end position="294"/>
    </location>
</feature>
<keyword evidence="8" id="KW-0653">Protein transport</keyword>
<dbReference type="PANTHER" id="PTHR13135:SF0">
    <property type="entry name" value="PHOSPHORYLATED ADAPTER RNA EXPORT PROTEIN"/>
    <property type="match status" value="1"/>
</dbReference>
<comment type="similarity">
    <text evidence="3">Belongs to the PHAX family.</text>
</comment>
<dbReference type="Pfam" id="PF10258">
    <property type="entry name" value="PHAX_RNA-bd"/>
    <property type="match status" value="1"/>
</dbReference>
<dbReference type="GO" id="GO:0003723">
    <property type="term" value="F:RNA binding"/>
    <property type="evidence" value="ECO:0007669"/>
    <property type="project" value="UniProtKB-KW"/>
</dbReference>
<dbReference type="Gene3D" id="1.10.10.1440">
    <property type="entry name" value="PHAX RNA-binding domain"/>
    <property type="match status" value="1"/>
</dbReference>
<evidence type="ECO:0000256" key="5">
    <source>
        <dbReference type="ARBA" id="ARBA00022448"/>
    </source>
</evidence>
<dbReference type="InterPro" id="IPR039047">
    <property type="entry name" value="PHAX"/>
</dbReference>
<comment type="subcellular location">
    <subcellularLocation>
        <location evidence="2">Cytoplasm</location>
    </subcellularLocation>
    <subcellularLocation>
        <location evidence="1">Nucleus</location>
    </subcellularLocation>
</comment>
<organism evidence="13 14">
    <name type="scientific">Arachis hypogaea</name>
    <name type="common">Peanut</name>
    <dbReference type="NCBI Taxonomy" id="3818"/>
    <lineage>
        <taxon>Eukaryota</taxon>
        <taxon>Viridiplantae</taxon>
        <taxon>Streptophyta</taxon>
        <taxon>Embryophyta</taxon>
        <taxon>Tracheophyta</taxon>
        <taxon>Spermatophyta</taxon>
        <taxon>Magnoliopsida</taxon>
        <taxon>eudicotyledons</taxon>
        <taxon>Gunneridae</taxon>
        <taxon>Pentapetalae</taxon>
        <taxon>rosids</taxon>
        <taxon>fabids</taxon>
        <taxon>Fabales</taxon>
        <taxon>Fabaceae</taxon>
        <taxon>Papilionoideae</taxon>
        <taxon>50 kb inversion clade</taxon>
        <taxon>dalbergioids sensu lato</taxon>
        <taxon>Dalbergieae</taxon>
        <taxon>Pterocarpus clade</taxon>
        <taxon>Arachis</taxon>
    </lineage>
</organism>
<keyword evidence="14" id="KW-1185">Reference proteome</keyword>
<dbReference type="PANTHER" id="PTHR13135">
    <property type="entry name" value="CYTOSOLIC RESINIFERATOXIN BINDING PROTEIN RBP-26"/>
    <property type="match status" value="1"/>
</dbReference>
<proteinExistence type="inferred from homology"/>
<evidence type="ECO:0000256" key="11">
    <source>
        <dbReference type="SAM" id="MobiDB-lite"/>
    </source>
</evidence>
<evidence type="ECO:0000256" key="7">
    <source>
        <dbReference type="ARBA" id="ARBA00022884"/>
    </source>
</evidence>
<keyword evidence="9" id="KW-0539">Nucleus</keyword>
<evidence type="ECO:0000256" key="6">
    <source>
        <dbReference type="ARBA" id="ARBA00022490"/>
    </source>
</evidence>
<keyword evidence="5" id="KW-0813">Transport</keyword>
<gene>
    <name evidence="13" type="ORF">Ahy_A08g038761</name>
</gene>
<feature type="compositionally biased region" description="Acidic residues" evidence="11">
    <location>
        <begin position="280"/>
        <end position="294"/>
    </location>
</feature>
<dbReference type="GO" id="GO:0006408">
    <property type="term" value="P:snRNA export from nucleus"/>
    <property type="evidence" value="ECO:0007669"/>
    <property type="project" value="InterPro"/>
</dbReference>
<keyword evidence="7" id="KW-0694">RNA-binding</keyword>
<feature type="compositionally biased region" description="Basic residues" evidence="11">
    <location>
        <begin position="96"/>
        <end position="113"/>
    </location>
</feature>
<evidence type="ECO:0000256" key="10">
    <source>
        <dbReference type="ARBA" id="ARBA00030834"/>
    </source>
</evidence>
<evidence type="ECO:0000256" key="2">
    <source>
        <dbReference type="ARBA" id="ARBA00004496"/>
    </source>
</evidence>
<sequence>MGPTFCIPLLHLRHYGNTLLFCSFLNSGALQSKGYLFDMEGGDNILDIIHNDYDDGDDVEMVDVEEGELVEPDSRNSLRQSEAGGTNEANEDSHNKDHRLRAKKKRNKRKKKASGSNKAIDINRFVIDVCRHLKEKKQYMVYTAVGCLGVSALSDLVKEVDAIQACGGQKTADGSRFRTGGGILWNIIKVREPKVYKEIMKKVKEFEKQFRQPYVKQPPVPKKIDPPEGINLPIADRDEGNVLGSAFPASQMQDQHKPAATSEVKPIPIIHDRLRTPVSYDDDLLGEDPEKDAT</sequence>